<sequence>MNHPETLPVLDFLQRQLAGTLAPGETTHMRYPTAISRLLAFEIVAVGQASATIAVQADAMRHGNQQGTVHGGLLCELADAAIGTAHSTLMLADQTFTSIDLQATFLRPVWRARLLARAWATHRGRTISHYRCEIERDDGKIVATVASAVMTLQGEHAAGR</sequence>
<dbReference type="PANTHER" id="PTHR42856:SF1">
    <property type="entry name" value="ACYL-COENZYME A THIOESTERASE PAAI"/>
    <property type="match status" value="1"/>
</dbReference>
<dbReference type="PANTHER" id="PTHR42856">
    <property type="entry name" value="ACYL-COENZYME A THIOESTERASE PAAI"/>
    <property type="match status" value="1"/>
</dbReference>
<dbReference type="STRING" id="1770053.SAMN05216551_11396"/>
<dbReference type="InterPro" id="IPR029069">
    <property type="entry name" value="HotDog_dom_sf"/>
</dbReference>
<dbReference type="InterPro" id="IPR006683">
    <property type="entry name" value="Thioestr_dom"/>
</dbReference>
<reference evidence="4" key="1">
    <citation type="submission" date="2016-09" db="EMBL/GenBank/DDBJ databases">
        <authorList>
            <person name="Varghese N."/>
            <person name="Submissions S."/>
        </authorList>
    </citation>
    <scope>NUCLEOTIDE SEQUENCE [LARGE SCALE GENOMIC DNA]</scope>
    <source>
        <strain evidence="4">JS23</strain>
    </source>
</reference>
<name>A0A1H2PUB8_9BURK</name>
<dbReference type="EMBL" id="FNLO01000013">
    <property type="protein sequence ID" value="SDV50776.1"/>
    <property type="molecule type" value="Genomic_DNA"/>
</dbReference>
<gene>
    <name evidence="3" type="ORF">SAMN05216551_11396</name>
</gene>
<dbReference type="CDD" id="cd03443">
    <property type="entry name" value="PaaI_thioesterase"/>
    <property type="match status" value="1"/>
</dbReference>
<dbReference type="Proteomes" id="UP000243719">
    <property type="component" value="Unassembled WGS sequence"/>
</dbReference>
<dbReference type="RefSeq" id="WP_091912023.1">
    <property type="nucleotide sequence ID" value="NZ_FNLO01000013.1"/>
</dbReference>
<accession>A0A1H2PUB8</accession>
<dbReference type="GO" id="GO:0016289">
    <property type="term" value="F:acyl-CoA hydrolase activity"/>
    <property type="evidence" value="ECO:0007669"/>
    <property type="project" value="TreeGrafter"/>
</dbReference>
<dbReference type="SUPFAM" id="SSF54637">
    <property type="entry name" value="Thioesterase/thiol ester dehydrase-isomerase"/>
    <property type="match status" value="1"/>
</dbReference>
<dbReference type="NCBIfam" id="TIGR00369">
    <property type="entry name" value="unchar_dom_1"/>
    <property type="match status" value="1"/>
</dbReference>
<dbReference type="InterPro" id="IPR003736">
    <property type="entry name" value="PAAI_dom"/>
</dbReference>
<evidence type="ECO:0000313" key="4">
    <source>
        <dbReference type="Proteomes" id="UP000243719"/>
    </source>
</evidence>
<feature type="domain" description="Thioesterase" evidence="2">
    <location>
        <begin position="66"/>
        <end position="142"/>
    </location>
</feature>
<dbReference type="Pfam" id="PF03061">
    <property type="entry name" value="4HBT"/>
    <property type="match status" value="1"/>
</dbReference>
<dbReference type="InterPro" id="IPR052723">
    <property type="entry name" value="Acyl-CoA_thioesterase_PaaI"/>
</dbReference>
<evidence type="ECO:0000313" key="3">
    <source>
        <dbReference type="EMBL" id="SDV50776.1"/>
    </source>
</evidence>
<dbReference type="AlphaFoldDB" id="A0A1H2PUB8"/>
<organism evidence="3 4">
    <name type="scientific">Chitinasiproducens palmae</name>
    <dbReference type="NCBI Taxonomy" id="1770053"/>
    <lineage>
        <taxon>Bacteria</taxon>
        <taxon>Pseudomonadati</taxon>
        <taxon>Pseudomonadota</taxon>
        <taxon>Betaproteobacteria</taxon>
        <taxon>Burkholderiales</taxon>
        <taxon>Burkholderiaceae</taxon>
        <taxon>Chitinasiproducens</taxon>
    </lineage>
</organism>
<proteinExistence type="predicted"/>
<keyword evidence="4" id="KW-1185">Reference proteome</keyword>
<evidence type="ECO:0000256" key="1">
    <source>
        <dbReference type="ARBA" id="ARBA00022801"/>
    </source>
</evidence>
<evidence type="ECO:0000259" key="2">
    <source>
        <dbReference type="Pfam" id="PF03061"/>
    </source>
</evidence>
<dbReference type="Gene3D" id="3.10.129.10">
    <property type="entry name" value="Hotdog Thioesterase"/>
    <property type="match status" value="1"/>
</dbReference>
<dbReference type="OrthoDB" id="9798208at2"/>
<keyword evidence="1" id="KW-0378">Hydrolase</keyword>
<protein>
    <submittedName>
        <fullName evidence="3">Uncharacterized domain 1-containing protein</fullName>
    </submittedName>
</protein>